<evidence type="ECO:0000313" key="2">
    <source>
        <dbReference type="EMBL" id="BAK12100.1"/>
    </source>
</evidence>
<dbReference type="HOGENOM" id="CLU_087880_0_0_6"/>
<name>A0A0H3KYH1_PANAA</name>
<evidence type="ECO:0000313" key="3">
    <source>
        <dbReference type="Proteomes" id="UP000006690"/>
    </source>
</evidence>
<dbReference type="OrthoDB" id="6477852at2"/>
<reference evidence="3" key="1">
    <citation type="journal article" date="2012" name="Appl. Microbiol. Biotechnol.">
        <title>The complete genome sequence of Pantoea ananatis AJ13355, an organism with great biotechnological potential.</title>
        <authorList>
            <person name="Hara Y."/>
            <person name="Kadotani N."/>
            <person name="Izui H."/>
            <person name="Katashkina J.I."/>
            <person name="Kuvaeva T.M."/>
            <person name="Andreeva I.G."/>
            <person name="Golubeva L.I."/>
            <person name="Malko D.B."/>
            <person name="Makeev V.J."/>
            <person name="Mashko S.V."/>
            <person name="Kozlov Y.I."/>
        </authorList>
    </citation>
    <scope>NUCLEOTIDE SEQUENCE [LARGE SCALE GENOMIC DNA]</scope>
    <source>
        <strain evidence="3">AJ13355</strain>
    </source>
</reference>
<proteinExistence type="predicted"/>
<feature type="transmembrane region" description="Helical" evidence="1">
    <location>
        <begin position="6"/>
        <end position="23"/>
    </location>
</feature>
<keyword evidence="1" id="KW-1133">Transmembrane helix</keyword>
<dbReference type="RefSeq" id="WP_014594235.1">
    <property type="nucleotide sequence ID" value="NC_017531.2"/>
</dbReference>
<feature type="transmembrane region" description="Helical" evidence="1">
    <location>
        <begin position="30"/>
        <end position="53"/>
    </location>
</feature>
<dbReference type="PATRIC" id="fig|932677.3.peg.2352"/>
<sequence length="269" mass="30621">MTSLLLITLVAFVLLAIIIFMLVRTTRLRVWQGIVLFILPLILSNILLFKWILPQQQQEKRYERAADYMAQATVYRVLRTQEPALWQLLTRELAHKLREGEPMIQAVGELRGWLTDVINQRLMRASNHAIVNYIGVSVEEMQALNKRDPGLCFQFLYPQVKGGVNLAKTLPAALNQKEAEATEYLLLNSLAEVQPMDRDQAQDDLKNIVDRLYQKWGDKLQQLNMPADTAVDRSSMCAMSIDLYSAILALPDKQAANLLRRMIALSGEG</sequence>
<keyword evidence="1" id="KW-0472">Membrane</keyword>
<dbReference type="AlphaFoldDB" id="A0A0H3KYH1"/>
<dbReference type="KEGG" id="paj:PAJ_2020"/>
<dbReference type="Proteomes" id="UP000006690">
    <property type="component" value="Chromosome"/>
</dbReference>
<dbReference type="EMBL" id="AP012032">
    <property type="protein sequence ID" value="BAK12100.1"/>
    <property type="molecule type" value="Genomic_DNA"/>
</dbReference>
<evidence type="ECO:0000256" key="1">
    <source>
        <dbReference type="SAM" id="Phobius"/>
    </source>
</evidence>
<keyword evidence="1" id="KW-0812">Transmembrane</keyword>
<dbReference type="eggNOG" id="ENOG50303R9">
    <property type="taxonomic scope" value="Bacteria"/>
</dbReference>
<gene>
    <name evidence="2" type="ordered locus">PAJ_2020</name>
</gene>
<protein>
    <submittedName>
        <fullName evidence="2">Uncharacterized protein</fullName>
    </submittedName>
</protein>
<organism evidence="2 3">
    <name type="scientific">Pantoea ananatis (strain AJ13355)</name>
    <dbReference type="NCBI Taxonomy" id="932677"/>
    <lineage>
        <taxon>Bacteria</taxon>
        <taxon>Pseudomonadati</taxon>
        <taxon>Pseudomonadota</taxon>
        <taxon>Gammaproteobacteria</taxon>
        <taxon>Enterobacterales</taxon>
        <taxon>Erwiniaceae</taxon>
        <taxon>Pantoea</taxon>
    </lineage>
</organism>
<accession>A0A0H3KYH1</accession>